<protein>
    <submittedName>
        <fullName evidence="4">IS5 family transposase</fullName>
    </submittedName>
</protein>
<evidence type="ECO:0000313" key="4">
    <source>
        <dbReference type="EMBL" id="HGS04527.1"/>
    </source>
</evidence>
<keyword evidence="1" id="KW-0472">Membrane</keyword>
<keyword evidence="1" id="KW-0812">Transmembrane</keyword>
<dbReference type="Pfam" id="PF13340">
    <property type="entry name" value="DUF4096"/>
    <property type="match status" value="1"/>
</dbReference>
<feature type="domain" description="Insertion element IS402-like" evidence="3">
    <location>
        <begin position="8"/>
        <end position="83"/>
    </location>
</feature>
<dbReference type="AlphaFoldDB" id="A0A7V4G710"/>
<dbReference type="PANTHER" id="PTHR30007:SF1">
    <property type="entry name" value="BLR1914 PROTEIN"/>
    <property type="match status" value="1"/>
</dbReference>
<dbReference type="Pfam" id="PF01609">
    <property type="entry name" value="DDE_Tnp_1"/>
    <property type="match status" value="1"/>
</dbReference>
<dbReference type="GO" id="GO:0003677">
    <property type="term" value="F:DNA binding"/>
    <property type="evidence" value="ECO:0007669"/>
    <property type="project" value="InterPro"/>
</dbReference>
<evidence type="ECO:0000259" key="2">
    <source>
        <dbReference type="Pfam" id="PF01609"/>
    </source>
</evidence>
<reference evidence="4" key="1">
    <citation type="journal article" date="2020" name="mSystems">
        <title>Genome- and Community-Level Interaction Insights into Carbon Utilization and Element Cycling Functions of Hydrothermarchaeota in Hydrothermal Sediment.</title>
        <authorList>
            <person name="Zhou Z."/>
            <person name="Liu Y."/>
            <person name="Xu W."/>
            <person name="Pan J."/>
            <person name="Luo Z.H."/>
            <person name="Li M."/>
        </authorList>
    </citation>
    <scope>NUCLEOTIDE SEQUENCE [LARGE SCALE GENOMIC DNA]</scope>
    <source>
        <strain evidence="4">SpSt-548</strain>
    </source>
</reference>
<dbReference type="InterPro" id="IPR025161">
    <property type="entry name" value="IS402-like_dom"/>
</dbReference>
<dbReference type="NCBIfam" id="NF033580">
    <property type="entry name" value="transpos_IS5_3"/>
    <property type="match status" value="1"/>
</dbReference>
<name>A0A7V4G710_9BACT</name>
<organism evidence="4">
    <name type="scientific">Desulfobacca acetoxidans</name>
    <dbReference type="NCBI Taxonomy" id="60893"/>
    <lineage>
        <taxon>Bacteria</taxon>
        <taxon>Pseudomonadati</taxon>
        <taxon>Thermodesulfobacteriota</taxon>
        <taxon>Desulfobaccia</taxon>
        <taxon>Desulfobaccales</taxon>
        <taxon>Desulfobaccaceae</taxon>
        <taxon>Desulfobacca</taxon>
    </lineage>
</organism>
<dbReference type="GO" id="GO:0006313">
    <property type="term" value="P:DNA transposition"/>
    <property type="evidence" value="ECO:0007669"/>
    <property type="project" value="InterPro"/>
</dbReference>
<proteinExistence type="predicted"/>
<dbReference type="PANTHER" id="PTHR30007">
    <property type="entry name" value="PHP DOMAIN PROTEIN"/>
    <property type="match status" value="1"/>
</dbReference>
<feature type="domain" description="Transposase IS4-like" evidence="2">
    <location>
        <begin position="102"/>
        <end position="262"/>
    </location>
</feature>
<sequence>MAATSRFLNDNQWLKIAPLLPSEKPGSKGGRPRADNRAVLEGILWILRTGAPWQDLPKRYPSPSTCWRRLKAWEEQDLWLKIWRTFLSLLDAEGLLDWEEAFIDASFAPAKKGATASARPKRGKGSKWLVVVDGQGVPLGGAIASASPAEVTLAETTLRTIKVPRQGRGRPKTRPKRLIADKAYDSDKLRDKLGERGIRLLVPYRRNRKHRRQQAGEVKARYKRRWKIERTFAWLGNFRRLVVRYERLALVYLAFFHLACIIIALRQF</sequence>
<gene>
    <name evidence="4" type="ORF">ENT08_02120</name>
</gene>
<evidence type="ECO:0000256" key="1">
    <source>
        <dbReference type="SAM" id="Phobius"/>
    </source>
</evidence>
<feature type="transmembrane region" description="Helical" evidence="1">
    <location>
        <begin position="248"/>
        <end position="265"/>
    </location>
</feature>
<accession>A0A7V4G710</accession>
<evidence type="ECO:0000259" key="3">
    <source>
        <dbReference type="Pfam" id="PF13340"/>
    </source>
</evidence>
<dbReference type="InterPro" id="IPR002559">
    <property type="entry name" value="Transposase_11"/>
</dbReference>
<dbReference type="GO" id="GO:0004803">
    <property type="term" value="F:transposase activity"/>
    <property type="evidence" value="ECO:0007669"/>
    <property type="project" value="InterPro"/>
</dbReference>
<dbReference type="EMBL" id="DSXI01000121">
    <property type="protein sequence ID" value="HGS04527.1"/>
    <property type="molecule type" value="Genomic_DNA"/>
</dbReference>
<comment type="caution">
    <text evidence="4">The sequence shown here is derived from an EMBL/GenBank/DDBJ whole genome shotgun (WGS) entry which is preliminary data.</text>
</comment>
<keyword evidence="1" id="KW-1133">Transmembrane helix</keyword>